<feature type="compositionally biased region" description="Low complexity" evidence="1">
    <location>
        <begin position="53"/>
        <end position="67"/>
    </location>
</feature>
<evidence type="ECO:0000256" key="1">
    <source>
        <dbReference type="SAM" id="MobiDB-lite"/>
    </source>
</evidence>
<feature type="compositionally biased region" description="Polar residues" evidence="1">
    <location>
        <begin position="481"/>
        <end position="492"/>
    </location>
</feature>
<comment type="caution">
    <text evidence="3">The sequence shown here is derived from an EMBL/GenBank/DDBJ whole genome shotgun (WGS) entry which is preliminary data.</text>
</comment>
<feature type="compositionally biased region" description="Low complexity" evidence="1">
    <location>
        <begin position="439"/>
        <end position="454"/>
    </location>
</feature>
<feature type="compositionally biased region" description="Polar residues" evidence="1">
    <location>
        <begin position="455"/>
        <end position="469"/>
    </location>
</feature>
<accession>A0A9P5SD10</accession>
<keyword evidence="2" id="KW-0472">Membrane</keyword>
<reference evidence="3" key="1">
    <citation type="journal article" date="2020" name="Fungal Divers.">
        <title>Resolving the Mortierellaceae phylogeny through synthesis of multi-gene phylogenetics and phylogenomics.</title>
        <authorList>
            <person name="Vandepol N."/>
            <person name="Liber J."/>
            <person name="Desiro A."/>
            <person name="Na H."/>
            <person name="Kennedy M."/>
            <person name="Barry K."/>
            <person name="Grigoriev I.V."/>
            <person name="Miller A.N."/>
            <person name="O'Donnell K."/>
            <person name="Stajich J.E."/>
            <person name="Bonito G."/>
        </authorList>
    </citation>
    <scope>NUCLEOTIDE SEQUENCE</scope>
    <source>
        <strain evidence="3">NVP1</strain>
    </source>
</reference>
<evidence type="ECO:0000313" key="3">
    <source>
        <dbReference type="EMBL" id="KAF9325898.1"/>
    </source>
</evidence>
<feature type="region of interest" description="Disordered" evidence="1">
    <location>
        <begin position="338"/>
        <end position="624"/>
    </location>
</feature>
<sequence>MLAPRVDAQEPTPETTKHQLEPEAAPPVGPGPPVTKPTSDKPTAVPKPPTNNPRPTTAPTLTIPAGPIITIPTTVGPPIITTTTTTVRTFSDNIITIGGSSSTISSTKTSRIQRPSETPYGYVPTEDKNGGLMLTVSLVVVFVVLSAMGLVVFCLFKRRNAKHRMGVFGKVNGSSTNGLDDFISPRAEAKKRELIKGVSGSEKNLNRESLQEMSEQHQNNLMARRSSTLSLGSLQQQQVNRGSMLNPASPSRPTSVGSNYWGGSAHGTPVLGPHGSTHNSMMMGNEFVSRPMSPEFMNSQYGEYYGPPHASYMYPGGASSGAGSINYSSNEQLMQYPQAPFTHHNGSGSNMSGRSSLSPGLYPSQPEISQNSPVARSKTISVAHSSGAYTPPPHQQQQQYYSNTQQSHHSPYHSQPISVPAPVHQQPRTNSAPIPTIVSNSSEELSESNITTSTHTPAESVQGASSPATTDDAGSEEQKRSSTPVGSGANNHHSSEHGWRPQSMSVLPGSGVGVHMGKPLHDDSGRPQSMMGHHHHSSSSNSHSSSPANLVIPPSITTRRRSQMNNPNSSSIYVDHGMGMQPPIQGYYTKPHNVYYHQPPPPSTASSGSGSRRDSQPLDQISYQEVVVEIKDELSS</sequence>
<evidence type="ECO:0000313" key="4">
    <source>
        <dbReference type="Proteomes" id="UP000696485"/>
    </source>
</evidence>
<dbReference type="Proteomes" id="UP000696485">
    <property type="component" value="Unassembled WGS sequence"/>
</dbReference>
<feature type="compositionally biased region" description="Polar residues" evidence="1">
    <location>
        <begin position="563"/>
        <end position="572"/>
    </location>
</feature>
<gene>
    <name evidence="3" type="ORF">BG006_010632</name>
</gene>
<feature type="region of interest" description="Disordered" evidence="1">
    <location>
        <begin position="102"/>
        <end position="121"/>
    </location>
</feature>
<evidence type="ECO:0000256" key="2">
    <source>
        <dbReference type="SAM" id="Phobius"/>
    </source>
</evidence>
<feature type="compositionally biased region" description="Polar residues" evidence="1">
    <location>
        <begin position="366"/>
        <end position="388"/>
    </location>
</feature>
<keyword evidence="2" id="KW-1133">Transmembrane helix</keyword>
<protein>
    <submittedName>
        <fullName evidence="3">Uncharacterized protein</fullName>
    </submittedName>
</protein>
<feature type="transmembrane region" description="Helical" evidence="2">
    <location>
        <begin position="132"/>
        <end position="156"/>
    </location>
</feature>
<keyword evidence="2" id="KW-0812">Transmembrane</keyword>
<feature type="compositionally biased region" description="Pro residues" evidence="1">
    <location>
        <begin position="24"/>
        <end position="35"/>
    </location>
</feature>
<dbReference type="AlphaFoldDB" id="A0A9P5SD10"/>
<feature type="compositionally biased region" description="Low complexity" evidence="1">
    <location>
        <begin position="395"/>
        <end position="409"/>
    </location>
</feature>
<name>A0A9P5SD10_9FUNG</name>
<organism evidence="3 4">
    <name type="scientific">Podila minutissima</name>
    <dbReference type="NCBI Taxonomy" id="64525"/>
    <lineage>
        <taxon>Eukaryota</taxon>
        <taxon>Fungi</taxon>
        <taxon>Fungi incertae sedis</taxon>
        <taxon>Mucoromycota</taxon>
        <taxon>Mortierellomycotina</taxon>
        <taxon>Mortierellomycetes</taxon>
        <taxon>Mortierellales</taxon>
        <taxon>Mortierellaceae</taxon>
        <taxon>Podila</taxon>
    </lineage>
</organism>
<feature type="region of interest" description="Disordered" evidence="1">
    <location>
        <begin position="1"/>
        <end position="67"/>
    </location>
</feature>
<proteinExistence type="predicted"/>
<keyword evidence="4" id="KW-1185">Reference proteome</keyword>
<dbReference type="EMBL" id="JAAAUY010000855">
    <property type="protein sequence ID" value="KAF9325898.1"/>
    <property type="molecule type" value="Genomic_DNA"/>
</dbReference>
<feature type="compositionally biased region" description="Low complexity" evidence="1">
    <location>
        <begin position="346"/>
        <end position="360"/>
    </location>
</feature>